<dbReference type="OrthoDB" id="71227at2759"/>
<dbReference type="GO" id="GO:0006334">
    <property type="term" value="P:nucleosome assembly"/>
    <property type="evidence" value="ECO:0007669"/>
    <property type="project" value="TreeGrafter"/>
</dbReference>
<feature type="domain" description="CAF1B/HIR1 beta-propeller" evidence="11">
    <location>
        <begin position="1"/>
        <end position="384"/>
    </location>
</feature>
<evidence type="ECO:0000256" key="5">
    <source>
        <dbReference type="ARBA" id="ARBA00022763"/>
    </source>
</evidence>
<name>A0A9R1TSZ2_9HYME</name>
<comment type="subcellular location">
    <subcellularLocation>
        <location evidence="1">Nucleus</location>
    </subcellularLocation>
</comment>
<dbReference type="GO" id="GO:0006281">
    <property type="term" value="P:DNA repair"/>
    <property type="evidence" value="ECO:0007669"/>
    <property type="project" value="UniProtKB-KW"/>
</dbReference>
<dbReference type="PANTHER" id="PTHR15271:SF4">
    <property type="entry name" value="CHROMATIN ASSEMBLY FACTOR 1 SUBUNIT B"/>
    <property type="match status" value="1"/>
</dbReference>
<accession>A0A9R1TSZ2</accession>
<keyword evidence="7" id="KW-0234">DNA repair</keyword>
<evidence type="ECO:0000256" key="8">
    <source>
        <dbReference type="ARBA" id="ARBA00023242"/>
    </source>
</evidence>
<dbReference type="InterPro" id="IPR015943">
    <property type="entry name" value="WD40/YVTN_repeat-like_dom_sf"/>
</dbReference>
<dbReference type="InterPro" id="IPR055410">
    <property type="entry name" value="Beta-prop_CAF1B_HIR1"/>
</dbReference>
<protein>
    <submittedName>
        <fullName evidence="13">Chromatin assembly factor 1 subunit B</fullName>
    </submittedName>
</protein>
<dbReference type="PANTHER" id="PTHR15271">
    <property type="entry name" value="CHROMATIN ASSEMBLY FACTOR 1 SUBUNIT B"/>
    <property type="match status" value="1"/>
</dbReference>
<dbReference type="InterPro" id="IPR036322">
    <property type="entry name" value="WD40_repeat_dom_sf"/>
</dbReference>
<dbReference type="GO" id="GO:0006335">
    <property type="term" value="P:DNA replication-dependent chromatin assembly"/>
    <property type="evidence" value="ECO:0007669"/>
    <property type="project" value="InterPro"/>
</dbReference>
<sequence>MKCTIPEISWHNRDPVLSIDIQRTEKKSDEDPFWRLATGGADTHVLIWHLRVNDLGAASVSCVADLERHQKAVNVVRFSPSGEILATGDDESAIILWKQKEESVEIPSLDDENFVNKEQWTVWKVLRGHLEDIYDISWSPDSNFIVSGSVDNSAIVWDVQKGRNISILQDYKGFVQGVSWDPLNQSIVTLSTDRHCRLIDVKTMKTVQRVHKAVIPTPEGHPLEGQTVRIFHDDTFKSFFRRLTFTIDGSLIIAPSGIIEPQDSSQRISYATFVFSRHSLKEPVLVLPSVDESTIAVRCCPVYFQLREQGPVAVFALPYRMIFAVATQKSVLIYDTQQIAPIAVVSNIHYTRLTDVAWSSDGQMLVVSSTDGYCSIIHFQKGELGEIYTGDKTIPLKSPQVSSRTSPEGKSTSKIPPKVEPEKILEFDTDAMDIDIAEKILSKESEAALPKDNAAPQLTEDTEDIKLIFEPNTCDVPPEPEKITPPKAEPENPSKGTPSKADVIPVLSSRTPRRVKLITLSSPKRPKEDL</sequence>
<feature type="repeat" description="WD" evidence="9">
    <location>
        <begin position="126"/>
        <end position="167"/>
    </location>
</feature>
<evidence type="ECO:0000313" key="13">
    <source>
        <dbReference type="RefSeq" id="XP_011314709.1"/>
    </source>
</evidence>
<evidence type="ECO:0000256" key="10">
    <source>
        <dbReference type="SAM" id="MobiDB-lite"/>
    </source>
</evidence>
<dbReference type="InterPro" id="IPR045145">
    <property type="entry name" value="PTHR15271"/>
</dbReference>
<dbReference type="GO" id="GO:0005634">
    <property type="term" value="C:nucleus"/>
    <property type="evidence" value="ECO:0007669"/>
    <property type="project" value="UniProtKB-SubCell"/>
</dbReference>
<dbReference type="RefSeq" id="XP_011314709.1">
    <property type="nucleotide sequence ID" value="XM_011316407.1"/>
</dbReference>
<dbReference type="GeneID" id="105273779"/>
<gene>
    <name evidence="13" type="primary">Caf1-105</name>
</gene>
<dbReference type="KEGG" id="fas:105273779"/>
<dbReference type="PROSITE" id="PS00678">
    <property type="entry name" value="WD_REPEATS_1"/>
    <property type="match status" value="1"/>
</dbReference>
<dbReference type="Pfam" id="PF24105">
    <property type="entry name" value="Beta-prop_CAF1B_HIR1"/>
    <property type="match status" value="1"/>
</dbReference>
<keyword evidence="8" id="KW-0539">Nucleus</keyword>
<keyword evidence="12" id="KW-1185">Reference proteome</keyword>
<evidence type="ECO:0000259" key="11">
    <source>
        <dbReference type="Pfam" id="PF24105"/>
    </source>
</evidence>
<dbReference type="Proteomes" id="UP000694866">
    <property type="component" value="Unplaced"/>
</dbReference>
<dbReference type="GO" id="GO:0033186">
    <property type="term" value="C:CAF-1 complex"/>
    <property type="evidence" value="ECO:0007669"/>
    <property type="project" value="TreeGrafter"/>
</dbReference>
<evidence type="ECO:0000256" key="1">
    <source>
        <dbReference type="ARBA" id="ARBA00004123"/>
    </source>
</evidence>
<feature type="compositionally biased region" description="Basic and acidic residues" evidence="10">
    <location>
        <begin position="479"/>
        <end position="492"/>
    </location>
</feature>
<dbReference type="InterPro" id="IPR019775">
    <property type="entry name" value="WD40_repeat_CS"/>
</dbReference>
<dbReference type="PROSITE" id="PS50082">
    <property type="entry name" value="WD_REPEATS_2"/>
    <property type="match status" value="2"/>
</dbReference>
<dbReference type="CTD" id="36107"/>
<dbReference type="SUPFAM" id="SSF50978">
    <property type="entry name" value="WD40 repeat-like"/>
    <property type="match status" value="1"/>
</dbReference>
<keyword evidence="3 9" id="KW-0853">WD repeat</keyword>
<organism evidence="12 13">
    <name type="scientific">Fopius arisanus</name>
    <dbReference type="NCBI Taxonomy" id="64838"/>
    <lineage>
        <taxon>Eukaryota</taxon>
        <taxon>Metazoa</taxon>
        <taxon>Ecdysozoa</taxon>
        <taxon>Arthropoda</taxon>
        <taxon>Hexapoda</taxon>
        <taxon>Insecta</taxon>
        <taxon>Pterygota</taxon>
        <taxon>Neoptera</taxon>
        <taxon>Endopterygota</taxon>
        <taxon>Hymenoptera</taxon>
        <taxon>Apocrita</taxon>
        <taxon>Ichneumonoidea</taxon>
        <taxon>Braconidae</taxon>
        <taxon>Opiinae</taxon>
        <taxon>Fopius</taxon>
    </lineage>
</organism>
<dbReference type="InterPro" id="IPR001680">
    <property type="entry name" value="WD40_rpt"/>
</dbReference>
<comment type="similarity">
    <text evidence="2">Belongs to the WD repeat HIR1 family.</text>
</comment>
<keyword evidence="6" id="KW-0156">Chromatin regulator</keyword>
<reference evidence="13" key="1">
    <citation type="submission" date="2025-08" db="UniProtKB">
        <authorList>
            <consortium name="RefSeq"/>
        </authorList>
    </citation>
    <scope>IDENTIFICATION</scope>
    <source>
        <strain evidence="13">USDA-PBARC FA_bdor</strain>
        <tissue evidence="13">Whole organism</tissue>
    </source>
</reference>
<keyword evidence="4" id="KW-0677">Repeat</keyword>
<proteinExistence type="inferred from homology"/>
<evidence type="ECO:0000256" key="9">
    <source>
        <dbReference type="PROSITE-ProRule" id="PRU00221"/>
    </source>
</evidence>
<dbReference type="Gene3D" id="2.130.10.10">
    <property type="entry name" value="YVTN repeat-like/Quinoprotein amine dehydrogenase"/>
    <property type="match status" value="2"/>
</dbReference>
<evidence type="ECO:0000256" key="3">
    <source>
        <dbReference type="ARBA" id="ARBA00022574"/>
    </source>
</evidence>
<evidence type="ECO:0000313" key="12">
    <source>
        <dbReference type="Proteomes" id="UP000694866"/>
    </source>
</evidence>
<dbReference type="SMART" id="SM00320">
    <property type="entry name" value="WD40"/>
    <property type="match status" value="5"/>
</dbReference>
<feature type="repeat" description="WD" evidence="9">
    <location>
        <begin position="66"/>
        <end position="98"/>
    </location>
</feature>
<evidence type="ECO:0000256" key="7">
    <source>
        <dbReference type="ARBA" id="ARBA00023204"/>
    </source>
</evidence>
<evidence type="ECO:0000256" key="2">
    <source>
        <dbReference type="ARBA" id="ARBA00007306"/>
    </source>
</evidence>
<feature type="compositionally biased region" description="Polar residues" evidence="10">
    <location>
        <begin position="399"/>
        <end position="414"/>
    </location>
</feature>
<keyword evidence="5" id="KW-0227">DNA damage</keyword>
<feature type="region of interest" description="Disordered" evidence="10">
    <location>
        <begin position="395"/>
        <end position="416"/>
    </location>
</feature>
<evidence type="ECO:0000256" key="4">
    <source>
        <dbReference type="ARBA" id="ARBA00022737"/>
    </source>
</evidence>
<dbReference type="AlphaFoldDB" id="A0A9R1TSZ2"/>
<dbReference type="PROSITE" id="PS50294">
    <property type="entry name" value="WD_REPEATS_REGION"/>
    <property type="match status" value="2"/>
</dbReference>
<feature type="region of interest" description="Disordered" evidence="10">
    <location>
        <begin position="470"/>
        <end position="530"/>
    </location>
</feature>
<evidence type="ECO:0000256" key="6">
    <source>
        <dbReference type="ARBA" id="ARBA00022853"/>
    </source>
</evidence>